<sequence length="995" mass="112510">MAAEPVDRITHYTKTQRIVLLIDLNPLLHLHNPSPYITSLIASAKTLLSFPPLSSSLFSFKLFFSSLSPLLSSSKLHLCLPNSSLSLSFNRPSFTLQSLSQTLNSMPQFHNPSDPAPPRAMYLATSMRQLVHDYAWDPVINDPVPDTLLNYDSISVVRSNLVVLFSPICKSLRCLSGFFNVEIGDESLENMASFSEKFSGFFKSVSDAFDCRDIHFSWVDVKCESGCREQDIEIDEIRQNRGLFESGIKALGWGFCSVDSIMLGSALVPFGLIYPKIGISFGSLDLNDYSKKIHAQLGLQILDVTSKPIEYKCCELELVNFKVLDKSDDVRFTSVPMNSRREVCKGKTKFWERFSHGITNIEIKLLLKCDAFLKIREHVSDSIFVREISRESKKKQMGNSNEFFADRVLEILAHEFGDSWQRKPVPIWQILLSFLHKEDCLALVSLSKDNGSSCMGILRPFTVSSALLSVLEDPDTVHDFGGANMAQYIKTMDSKANKRAKVIDGHQKKTMPDLNTIQNLTWSAFCESAYDHFELDLHECYFAMECKELKKLKFLKCWMKQMKKSGFCDLAFLEKLKPDSVIPQEINDRLTNPLPDGEQPISSSASVGENTMIEVSRIQEDAVLEFRSETSETFFTNLPNKINQGIESEVVDLGALAERLVNSSIYWLYQRFDGEGNSESETALTCNNARGGMVAAELINLLLREPKELAAKHKSSNPFSQASDPGLATLTTEHIVREYELQILFRLEILQSEVGSGVQESSKQKFVKQICLLLENIQCHMEGGFFGDWNLDNYASKIIKSRYSNTLGDVVHRIYSKMDLLVFADEDEDTNSLLKSEDSNGPWKGKADSDEMGENNVNDGPVSAKNEPFQPLNNDSGRHQRMKQLDHDQKISEAKERRERARRFHSFTSWMPDLQRVWAPKQKAMKPKSDPFRKLSKRKERQRTSYDTVCETPMTGNKRSCQMTSDTDDDSYPPTGSQTSGSVSKALFQDDLSCE</sequence>
<evidence type="ECO:0000313" key="2">
    <source>
        <dbReference type="Proteomes" id="UP000828941"/>
    </source>
</evidence>
<dbReference type="Proteomes" id="UP000828941">
    <property type="component" value="Chromosome 3"/>
</dbReference>
<proteinExistence type="predicted"/>
<keyword evidence="2" id="KW-1185">Reference proteome</keyword>
<name>A0ACB9PX72_BAUVA</name>
<reference evidence="1 2" key="1">
    <citation type="journal article" date="2022" name="DNA Res.">
        <title>Chromosomal-level genome assembly of the orchid tree Bauhinia variegata (Leguminosae; Cercidoideae) supports the allotetraploid origin hypothesis of Bauhinia.</title>
        <authorList>
            <person name="Zhong Y."/>
            <person name="Chen Y."/>
            <person name="Zheng D."/>
            <person name="Pang J."/>
            <person name="Liu Y."/>
            <person name="Luo S."/>
            <person name="Meng S."/>
            <person name="Qian L."/>
            <person name="Wei D."/>
            <person name="Dai S."/>
            <person name="Zhou R."/>
        </authorList>
    </citation>
    <scope>NUCLEOTIDE SEQUENCE [LARGE SCALE GENOMIC DNA]</scope>
    <source>
        <strain evidence="1">BV-YZ2020</strain>
    </source>
</reference>
<evidence type="ECO:0000313" key="1">
    <source>
        <dbReference type="EMBL" id="KAI4352950.1"/>
    </source>
</evidence>
<comment type="caution">
    <text evidence="1">The sequence shown here is derived from an EMBL/GenBank/DDBJ whole genome shotgun (WGS) entry which is preliminary data.</text>
</comment>
<protein>
    <submittedName>
        <fullName evidence="1">Uncharacterized protein</fullName>
    </submittedName>
</protein>
<accession>A0ACB9PX72</accession>
<dbReference type="EMBL" id="CM039428">
    <property type="protein sequence ID" value="KAI4352950.1"/>
    <property type="molecule type" value="Genomic_DNA"/>
</dbReference>
<organism evidence="1 2">
    <name type="scientific">Bauhinia variegata</name>
    <name type="common">Purple orchid tree</name>
    <name type="synonym">Phanera variegata</name>
    <dbReference type="NCBI Taxonomy" id="167791"/>
    <lineage>
        <taxon>Eukaryota</taxon>
        <taxon>Viridiplantae</taxon>
        <taxon>Streptophyta</taxon>
        <taxon>Embryophyta</taxon>
        <taxon>Tracheophyta</taxon>
        <taxon>Spermatophyta</taxon>
        <taxon>Magnoliopsida</taxon>
        <taxon>eudicotyledons</taxon>
        <taxon>Gunneridae</taxon>
        <taxon>Pentapetalae</taxon>
        <taxon>rosids</taxon>
        <taxon>fabids</taxon>
        <taxon>Fabales</taxon>
        <taxon>Fabaceae</taxon>
        <taxon>Cercidoideae</taxon>
        <taxon>Cercideae</taxon>
        <taxon>Bauhiniinae</taxon>
        <taxon>Bauhinia</taxon>
    </lineage>
</organism>
<gene>
    <name evidence="1" type="ORF">L6164_007154</name>
</gene>